<organism evidence="2">
    <name type="scientific">uncultured Paludibacter sp</name>
    <dbReference type="NCBI Taxonomy" id="497635"/>
    <lineage>
        <taxon>Bacteria</taxon>
        <taxon>Pseudomonadati</taxon>
        <taxon>Bacteroidota</taxon>
        <taxon>Bacteroidia</taxon>
        <taxon>Bacteroidales</taxon>
        <taxon>Paludibacteraceae</taxon>
        <taxon>Paludibacter</taxon>
        <taxon>environmental samples</taxon>
    </lineage>
</organism>
<evidence type="ECO:0008006" key="3">
    <source>
        <dbReference type="Google" id="ProtNLM"/>
    </source>
</evidence>
<dbReference type="InterPro" id="IPR036514">
    <property type="entry name" value="SGNH_hydro_sf"/>
</dbReference>
<feature type="signal peptide" evidence="1">
    <location>
        <begin position="1"/>
        <end position="18"/>
    </location>
</feature>
<dbReference type="PROSITE" id="PS51257">
    <property type="entry name" value="PROKAR_LIPOPROTEIN"/>
    <property type="match status" value="1"/>
</dbReference>
<proteinExistence type="predicted"/>
<dbReference type="AlphaFoldDB" id="A0A653AFJ6"/>
<dbReference type="EMBL" id="UPXZ01000036">
    <property type="protein sequence ID" value="VBB46816.1"/>
    <property type="molecule type" value="Genomic_DNA"/>
</dbReference>
<gene>
    <name evidence="2" type="ORF">TRIP_D410079</name>
</gene>
<sequence length="252" mass="28865">MKSNNRLLLIFLFSLAFGLTSCTKTNDPIIENETKTDTVRILFIGNSFTYYNNGVDYHLQKMSSADKPADSIIYEIEKVAFSSYTLQTHYKDSTTTNKIKSKKWNIVVLQEQSSRPINNYSLFLEYATKLDNLIKNNGASTVLFMTWSLKDSPSDIDKISQSYYNVGEKLNAKVVPVGLVWDYFVENYPSVNLYFTDDKHPALTGTYLGACSFYYYLFNKNPTYNTYNPSGLSVEEIITIRKAVKDYSTYSN</sequence>
<dbReference type="GO" id="GO:0016788">
    <property type="term" value="F:hydrolase activity, acting on ester bonds"/>
    <property type="evidence" value="ECO:0007669"/>
    <property type="project" value="UniProtKB-ARBA"/>
</dbReference>
<name>A0A653AFJ6_9BACT</name>
<keyword evidence="1" id="KW-0732">Signal</keyword>
<evidence type="ECO:0000256" key="1">
    <source>
        <dbReference type="SAM" id="SignalP"/>
    </source>
</evidence>
<evidence type="ECO:0000313" key="2">
    <source>
        <dbReference type="EMBL" id="VBB46816.1"/>
    </source>
</evidence>
<dbReference type="SUPFAM" id="SSF52266">
    <property type="entry name" value="SGNH hydrolase"/>
    <property type="match status" value="1"/>
</dbReference>
<feature type="chain" id="PRO_5024922536" description="DUF4886 domain-containing protein" evidence="1">
    <location>
        <begin position="19"/>
        <end position="252"/>
    </location>
</feature>
<reference evidence="2" key="1">
    <citation type="submission" date="2018-07" db="EMBL/GenBank/DDBJ databases">
        <authorList>
            <consortium name="Genoscope - CEA"/>
            <person name="William W."/>
        </authorList>
    </citation>
    <scope>NUCLEOTIDE SEQUENCE</scope>
    <source>
        <strain evidence="2">IK1</strain>
    </source>
</reference>
<accession>A0A653AFJ6</accession>
<protein>
    <recommendedName>
        <fullName evidence="3">DUF4886 domain-containing protein</fullName>
    </recommendedName>
</protein>
<dbReference type="Gene3D" id="3.40.50.1110">
    <property type="entry name" value="SGNH hydrolase"/>
    <property type="match status" value="1"/>
</dbReference>